<evidence type="ECO:0000256" key="1">
    <source>
        <dbReference type="SAM" id="Phobius"/>
    </source>
</evidence>
<feature type="transmembrane region" description="Helical" evidence="1">
    <location>
        <begin position="58"/>
        <end position="75"/>
    </location>
</feature>
<dbReference type="EMBL" id="QGKV02001507">
    <property type="protein sequence ID" value="KAF3532800.1"/>
    <property type="molecule type" value="Genomic_DNA"/>
</dbReference>
<dbReference type="Proteomes" id="UP000266723">
    <property type="component" value="Unassembled WGS sequence"/>
</dbReference>
<name>A0ABQ7BKX9_BRACR</name>
<keyword evidence="1" id="KW-0472">Membrane</keyword>
<accession>A0ABQ7BKX9</accession>
<keyword evidence="1" id="KW-1133">Transmembrane helix</keyword>
<evidence type="ECO:0000313" key="3">
    <source>
        <dbReference type="Proteomes" id="UP000266723"/>
    </source>
</evidence>
<keyword evidence="3" id="KW-1185">Reference proteome</keyword>
<evidence type="ECO:0000313" key="2">
    <source>
        <dbReference type="EMBL" id="KAF3532800.1"/>
    </source>
</evidence>
<gene>
    <name evidence="2" type="ORF">DY000_02039423</name>
</gene>
<proteinExistence type="predicted"/>
<protein>
    <submittedName>
        <fullName evidence="2">Uncharacterized protein</fullName>
    </submittedName>
</protein>
<organism evidence="2 3">
    <name type="scientific">Brassica cretica</name>
    <name type="common">Mustard</name>
    <dbReference type="NCBI Taxonomy" id="69181"/>
    <lineage>
        <taxon>Eukaryota</taxon>
        <taxon>Viridiplantae</taxon>
        <taxon>Streptophyta</taxon>
        <taxon>Embryophyta</taxon>
        <taxon>Tracheophyta</taxon>
        <taxon>Spermatophyta</taxon>
        <taxon>Magnoliopsida</taxon>
        <taxon>eudicotyledons</taxon>
        <taxon>Gunneridae</taxon>
        <taxon>Pentapetalae</taxon>
        <taxon>rosids</taxon>
        <taxon>malvids</taxon>
        <taxon>Brassicales</taxon>
        <taxon>Brassicaceae</taxon>
        <taxon>Brassiceae</taxon>
        <taxon>Brassica</taxon>
    </lineage>
</organism>
<sequence>MVQQENNGDCLAEALLGCRRQESSLFVLQCMHRIVKWKEEVYGMICEELKLRMRPFRMLWAIVTSLIWSLHEYYLHGGTSGMRIL</sequence>
<comment type="caution">
    <text evidence="2">The sequence shown here is derived from an EMBL/GenBank/DDBJ whole genome shotgun (WGS) entry which is preliminary data.</text>
</comment>
<reference evidence="2 3" key="1">
    <citation type="journal article" date="2020" name="BMC Genomics">
        <title>Intraspecific diversification of the crop wild relative Brassica cretica Lam. using demographic model selection.</title>
        <authorList>
            <person name="Kioukis A."/>
            <person name="Michalopoulou V.A."/>
            <person name="Briers L."/>
            <person name="Pirintsos S."/>
            <person name="Studholme D.J."/>
            <person name="Pavlidis P."/>
            <person name="Sarris P.F."/>
        </authorList>
    </citation>
    <scope>NUCLEOTIDE SEQUENCE [LARGE SCALE GENOMIC DNA]</scope>
    <source>
        <strain evidence="3">cv. PFS-1207/04</strain>
    </source>
</reference>
<keyword evidence="1" id="KW-0812">Transmembrane</keyword>